<dbReference type="EMBL" id="FZMP01000193">
    <property type="protein sequence ID" value="SNQ61699.1"/>
    <property type="molecule type" value="Genomic_DNA"/>
</dbReference>
<dbReference type="EC" id="4.1.99.22" evidence="1"/>
<keyword evidence="2" id="KW-1185">Reference proteome</keyword>
<dbReference type="Proteomes" id="UP000218615">
    <property type="component" value="Unassembled WGS sequence"/>
</dbReference>
<organism evidence="1 2">
    <name type="scientific">Candidatus Methanoperedens nitratireducens</name>
    <dbReference type="NCBI Taxonomy" id="1392998"/>
    <lineage>
        <taxon>Archaea</taxon>
        <taxon>Methanobacteriati</taxon>
        <taxon>Methanobacteriota</taxon>
        <taxon>Stenosarchaea group</taxon>
        <taxon>Methanomicrobia</taxon>
        <taxon>Methanosarcinales</taxon>
        <taxon>ANME-2 cluster</taxon>
        <taxon>Candidatus Methanoperedentaceae</taxon>
        <taxon>Candidatus Methanoperedens</taxon>
    </lineage>
</organism>
<accession>A0A284VR67</accession>
<dbReference type="OrthoDB" id="6925at2157"/>
<keyword evidence="1" id="KW-0456">Lyase</keyword>
<evidence type="ECO:0000313" key="2">
    <source>
        <dbReference type="Proteomes" id="UP000218615"/>
    </source>
</evidence>
<reference evidence="2" key="1">
    <citation type="submission" date="2017-06" db="EMBL/GenBank/DDBJ databases">
        <authorList>
            <person name="Cremers G."/>
        </authorList>
    </citation>
    <scope>NUCLEOTIDE SEQUENCE [LARGE SCALE GENOMIC DNA]</scope>
</reference>
<sequence length="83" mass="9974">MNEFEIADAINFIAKLDGKVILQLIELMNFKNIRQFMVDINGTEKKLESRAAFTKERQMHRRKKYFIDGVEVELVRYKRRSFC</sequence>
<proteinExistence type="predicted"/>
<dbReference type="AlphaFoldDB" id="A0A284VR67"/>
<protein>
    <submittedName>
        <fullName evidence="1">Putative cyclic pyranopterin monophosphate synthase</fullName>
        <ecNumber evidence="1">4.1.99.22</ecNumber>
    </submittedName>
</protein>
<gene>
    <name evidence="1" type="ORF">MNV_470030</name>
</gene>
<evidence type="ECO:0000313" key="1">
    <source>
        <dbReference type="EMBL" id="SNQ61699.1"/>
    </source>
</evidence>
<dbReference type="RefSeq" id="WP_096206356.1">
    <property type="nucleotide sequence ID" value="NZ_FZMP01000193.1"/>
</dbReference>
<dbReference type="GO" id="GO:0061798">
    <property type="term" value="F:GTP 3',8'-cyclase activity"/>
    <property type="evidence" value="ECO:0007669"/>
    <property type="project" value="UniProtKB-EC"/>
</dbReference>
<name>A0A284VR67_9EURY</name>